<gene>
    <name evidence="1" type="ORF">D5R40_10010</name>
</gene>
<evidence type="ECO:0000313" key="2">
    <source>
        <dbReference type="Proteomes" id="UP000269154"/>
    </source>
</evidence>
<dbReference type="AlphaFoldDB" id="A0A3N6NN13"/>
<reference evidence="1 2" key="1">
    <citation type="journal article" date="2018" name="ACS Chem. Biol.">
        <title>Ketoreductase domain dysfunction expands chemodiversity: malyngamide biosynthesis in the cyanobacterium Okeania hirsuta.</title>
        <authorList>
            <person name="Moss N.A."/>
            <person name="Leao T."/>
            <person name="Rankin M."/>
            <person name="McCullough T.M."/>
            <person name="Qu P."/>
            <person name="Korobeynikov A."/>
            <person name="Smith J.L."/>
            <person name="Gerwick L."/>
            <person name="Gerwick W.H."/>
        </authorList>
    </citation>
    <scope>NUCLEOTIDE SEQUENCE [LARGE SCALE GENOMIC DNA]</scope>
    <source>
        <strain evidence="1 2">PAB10Feb10-1</strain>
    </source>
</reference>
<accession>A0A3N6NN13</accession>
<dbReference type="OrthoDB" id="9968027at2"/>
<proteinExistence type="predicted"/>
<sequence>MKQNIIIFGLMASAGLTFCQLPKATAYNLRPSTESTIEKSQIISYEGTDEDGETEEVENKK</sequence>
<dbReference type="EMBL" id="RCBY01000042">
    <property type="protein sequence ID" value="RQH46160.1"/>
    <property type="molecule type" value="Genomic_DNA"/>
</dbReference>
<evidence type="ECO:0000313" key="1">
    <source>
        <dbReference type="EMBL" id="RQH46160.1"/>
    </source>
</evidence>
<keyword evidence="2" id="KW-1185">Reference proteome</keyword>
<dbReference type="RefSeq" id="WP_124145631.1">
    <property type="nucleotide sequence ID" value="NZ_CAWOKI010000106.1"/>
</dbReference>
<comment type="caution">
    <text evidence="1">The sequence shown here is derived from an EMBL/GenBank/DDBJ whole genome shotgun (WGS) entry which is preliminary data.</text>
</comment>
<protein>
    <submittedName>
        <fullName evidence="1">Uncharacterized protein</fullName>
    </submittedName>
</protein>
<organism evidence="1 2">
    <name type="scientific">Okeania hirsuta</name>
    <dbReference type="NCBI Taxonomy" id="1458930"/>
    <lineage>
        <taxon>Bacteria</taxon>
        <taxon>Bacillati</taxon>
        <taxon>Cyanobacteriota</taxon>
        <taxon>Cyanophyceae</taxon>
        <taxon>Oscillatoriophycideae</taxon>
        <taxon>Oscillatoriales</taxon>
        <taxon>Microcoleaceae</taxon>
        <taxon>Okeania</taxon>
    </lineage>
</organism>
<dbReference type="Proteomes" id="UP000269154">
    <property type="component" value="Unassembled WGS sequence"/>
</dbReference>
<name>A0A3N6NN13_9CYAN</name>